<proteinExistence type="predicted"/>
<evidence type="ECO:0000256" key="2">
    <source>
        <dbReference type="ARBA" id="ARBA00022679"/>
    </source>
</evidence>
<evidence type="ECO:0000313" key="5">
    <source>
        <dbReference type="EMBL" id="MBB6058999.1"/>
    </source>
</evidence>
<protein>
    <recommendedName>
        <fullName evidence="4">Glycosyltransferase 61 catalytic domain-containing protein</fullName>
    </recommendedName>
</protein>
<sequence>MAFRKMAAQAKKTLKTAALSASKKLWRVPLSQAESLALLRGQEIYDQQYPSVQLAGTSAANGGGAHHRPETRTFAPDRVWQVSTGRNAVRSLAVCRTGGLLLNGRTLLDVDFSAAAGLIDMPFKRRQVHYPLVVAPWPHQWASFYDYTTFVVAKLCRIEQAYGADIWQQAKVCYPLLHTSFERDFLNLLGIPAANIIDTAALWNTELRTDCALVANSQQSWSSSLGDLALLRTRFRPQKPAVQPWRRLYLSRAGRRRVLNEDPVRALMQSYGFEIVEDEPRSISAQIELFLEAAVVVAPHGAGLTNLLWCEPGTKVLEFCYDGYRPNYFYYLCTALHLEYQFLVDYSAGPSSNHWSNMSHNIVAPLAELEQQLKQLLRDQP</sequence>
<dbReference type="AlphaFoldDB" id="A0A7W9T1Z7"/>
<accession>A0A7W9T1Z7</accession>
<reference evidence="5 6" key="1">
    <citation type="submission" date="2020-08" db="EMBL/GenBank/DDBJ databases">
        <title>Genomic Encyclopedia of Type Strains, Phase IV (KMG-IV): sequencing the most valuable type-strain genomes for metagenomic binning, comparative biology and taxonomic classification.</title>
        <authorList>
            <person name="Goeker M."/>
        </authorList>
    </citation>
    <scope>NUCLEOTIDE SEQUENCE [LARGE SCALE GENOMIC DNA]</scope>
    <source>
        <strain evidence="5 6">DSM 26718</strain>
    </source>
</reference>
<dbReference type="PANTHER" id="PTHR20961">
    <property type="entry name" value="GLYCOSYLTRANSFERASE"/>
    <property type="match status" value="1"/>
</dbReference>
<gene>
    <name evidence="5" type="ORF">HNQ93_001845</name>
</gene>
<keyword evidence="3" id="KW-0325">Glycoprotein</keyword>
<dbReference type="GO" id="GO:0016757">
    <property type="term" value="F:glycosyltransferase activity"/>
    <property type="evidence" value="ECO:0007669"/>
    <property type="project" value="UniProtKB-KW"/>
</dbReference>
<evidence type="ECO:0000256" key="1">
    <source>
        <dbReference type="ARBA" id="ARBA00022676"/>
    </source>
</evidence>
<comment type="caution">
    <text evidence="5">The sequence shown here is derived from an EMBL/GenBank/DDBJ whole genome shotgun (WGS) entry which is preliminary data.</text>
</comment>
<keyword evidence="2" id="KW-0808">Transferase</keyword>
<keyword evidence="6" id="KW-1185">Reference proteome</keyword>
<keyword evidence="1" id="KW-0328">Glycosyltransferase</keyword>
<dbReference type="RefSeq" id="WP_183402855.1">
    <property type="nucleotide sequence ID" value="NZ_JACHGG010000002.1"/>
</dbReference>
<name>A0A7W9T1Z7_9BACT</name>
<evidence type="ECO:0000313" key="6">
    <source>
        <dbReference type="Proteomes" id="UP000532746"/>
    </source>
</evidence>
<feature type="domain" description="Glycosyltransferase 61 catalytic" evidence="4">
    <location>
        <begin position="227"/>
        <end position="317"/>
    </location>
</feature>
<evidence type="ECO:0000256" key="3">
    <source>
        <dbReference type="ARBA" id="ARBA00023180"/>
    </source>
</evidence>
<dbReference type="EMBL" id="JACHGG010000002">
    <property type="protein sequence ID" value="MBB6058999.1"/>
    <property type="molecule type" value="Genomic_DNA"/>
</dbReference>
<dbReference type="InterPro" id="IPR049625">
    <property type="entry name" value="Glyco_transf_61_cat"/>
</dbReference>
<organism evidence="5 6">
    <name type="scientific">Hymenobacter luteus</name>
    <dbReference type="NCBI Taxonomy" id="1411122"/>
    <lineage>
        <taxon>Bacteria</taxon>
        <taxon>Pseudomonadati</taxon>
        <taxon>Bacteroidota</taxon>
        <taxon>Cytophagia</taxon>
        <taxon>Cytophagales</taxon>
        <taxon>Hymenobacteraceae</taxon>
        <taxon>Hymenobacter</taxon>
    </lineage>
</organism>
<dbReference type="Pfam" id="PF04577">
    <property type="entry name" value="Glyco_transf_61"/>
    <property type="match status" value="1"/>
</dbReference>
<dbReference type="Proteomes" id="UP000532746">
    <property type="component" value="Unassembled WGS sequence"/>
</dbReference>
<evidence type="ECO:0000259" key="4">
    <source>
        <dbReference type="Pfam" id="PF04577"/>
    </source>
</evidence>
<dbReference type="InterPro" id="IPR007657">
    <property type="entry name" value="Glycosyltransferase_61"/>
</dbReference>